<evidence type="ECO:0000313" key="1">
    <source>
        <dbReference type="EMBL" id="CAI0597323.1"/>
    </source>
</evidence>
<gene>
    <name evidence="1" type="ORF">LITE_LOCUS50228</name>
</gene>
<feature type="non-terminal residue" evidence="1">
    <location>
        <position position="101"/>
    </location>
</feature>
<dbReference type="AlphaFoldDB" id="A0AAV0RYV6"/>
<reference evidence="1" key="1">
    <citation type="submission" date="2022-08" db="EMBL/GenBank/DDBJ databases">
        <authorList>
            <person name="Gutierrez-Valencia J."/>
        </authorList>
    </citation>
    <scope>NUCLEOTIDE SEQUENCE</scope>
</reference>
<proteinExistence type="predicted"/>
<evidence type="ECO:0000313" key="2">
    <source>
        <dbReference type="Proteomes" id="UP001154282"/>
    </source>
</evidence>
<accession>A0AAV0RYV6</accession>
<dbReference type="EMBL" id="CAMGYJ010000011">
    <property type="protein sequence ID" value="CAI0597323.1"/>
    <property type="molecule type" value="Genomic_DNA"/>
</dbReference>
<keyword evidence="2" id="KW-1185">Reference proteome</keyword>
<name>A0AAV0RYV6_9ROSI</name>
<dbReference type="Proteomes" id="UP001154282">
    <property type="component" value="Unassembled WGS sequence"/>
</dbReference>
<comment type="caution">
    <text evidence="1">The sequence shown here is derived from an EMBL/GenBank/DDBJ whole genome shotgun (WGS) entry which is preliminary data.</text>
</comment>
<sequence>LRILFPPTATACTIYTRTYSSSSSNSAFLSPMRIKNTTIDGRGFYIEEDEGDCRPERESGDSEEEGKIRKEFTGPSLSLFYFKRPGSDFLRCISFLCSSEK</sequence>
<protein>
    <submittedName>
        <fullName evidence="1">Uncharacterized protein</fullName>
    </submittedName>
</protein>
<feature type="non-terminal residue" evidence="1">
    <location>
        <position position="1"/>
    </location>
</feature>
<organism evidence="1 2">
    <name type="scientific">Linum tenue</name>
    <dbReference type="NCBI Taxonomy" id="586396"/>
    <lineage>
        <taxon>Eukaryota</taxon>
        <taxon>Viridiplantae</taxon>
        <taxon>Streptophyta</taxon>
        <taxon>Embryophyta</taxon>
        <taxon>Tracheophyta</taxon>
        <taxon>Spermatophyta</taxon>
        <taxon>Magnoliopsida</taxon>
        <taxon>eudicotyledons</taxon>
        <taxon>Gunneridae</taxon>
        <taxon>Pentapetalae</taxon>
        <taxon>rosids</taxon>
        <taxon>fabids</taxon>
        <taxon>Malpighiales</taxon>
        <taxon>Linaceae</taxon>
        <taxon>Linum</taxon>
    </lineage>
</organism>